<dbReference type="EMBL" id="FMSP01000004">
    <property type="protein sequence ID" value="SCV69607.1"/>
    <property type="molecule type" value="Genomic_DNA"/>
</dbReference>
<evidence type="ECO:0000313" key="2">
    <source>
        <dbReference type="Proteomes" id="UP000198372"/>
    </source>
</evidence>
<accession>A0A238F8Z7</accession>
<name>A0A238F8Z7_9BASI</name>
<protein>
    <submittedName>
        <fullName evidence="1">BQ2448_2627 protein</fullName>
    </submittedName>
</protein>
<sequence>MVVGVCGILRVHHLQHSQSRLVELRVLFFHSIWKVSRRRRFSSQLLEPITETEFGELRDSIEGCKGRLVSL</sequence>
<dbReference type="OrthoDB" id="2539766at2759"/>
<gene>
    <name evidence="1" type="ORF">BQ2448_2627</name>
</gene>
<dbReference type="Proteomes" id="UP000198372">
    <property type="component" value="Unassembled WGS sequence"/>
</dbReference>
<evidence type="ECO:0000313" key="1">
    <source>
        <dbReference type="EMBL" id="SCV69607.1"/>
    </source>
</evidence>
<organism evidence="1 2">
    <name type="scientific">Microbotryum intermedium</name>
    <dbReference type="NCBI Taxonomy" id="269621"/>
    <lineage>
        <taxon>Eukaryota</taxon>
        <taxon>Fungi</taxon>
        <taxon>Dikarya</taxon>
        <taxon>Basidiomycota</taxon>
        <taxon>Pucciniomycotina</taxon>
        <taxon>Microbotryomycetes</taxon>
        <taxon>Microbotryales</taxon>
        <taxon>Microbotryaceae</taxon>
        <taxon>Microbotryum</taxon>
    </lineage>
</organism>
<proteinExistence type="predicted"/>
<dbReference type="AlphaFoldDB" id="A0A238F8Z7"/>
<reference evidence="2" key="1">
    <citation type="submission" date="2016-09" db="EMBL/GenBank/DDBJ databases">
        <authorList>
            <person name="Jeantristanb JTB J.-T."/>
            <person name="Ricardo R."/>
        </authorList>
    </citation>
    <scope>NUCLEOTIDE SEQUENCE [LARGE SCALE GENOMIC DNA]</scope>
</reference>
<keyword evidence="2" id="KW-1185">Reference proteome</keyword>